<dbReference type="SUPFAM" id="SSF109604">
    <property type="entry name" value="HD-domain/PDEase-like"/>
    <property type="match status" value="2"/>
</dbReference>
<dbReference type="Pfam" id="PF01966">
    <property type="entry name" value="HD"/>
    <property type="match status" value="1"/>
</dbReference>
<dbReference type="SUPFAM" id="SSF55781">
    <property type="entry name" value="GAF domain-like"/>
    <property type="match status" value="1"/>
</dbReference>
<dbReference type="SMART" id="SM00471">
    <property type="entry name" value="HDc"/>
    <property type="match status" value="1"/>
</dbReference>
<keyword evidence="3" id="KW-1185">Reference proteome</keyword>
<evidence type="ECO:0000313" key="3">
    <source>
        <dbReference type="Proteomes" id="UP001374803"/>
    </source>
</evidence>
<dbReference type="InterPro" id="IPR006674">
    <property type="entry name" value="HD_domain"/>
</dbReference>
<dbReference type="Gene3D" id="3.30.450.40">
    <property type="match status" value="1"/>
</dbReference>
<dbReference type="SMART" id="SM00065">
    <property type="entry name" value="GAF"/>
    <property type="match status" value="1"/>
</dbReference>
<organism evidence="2 3">
    <name type="scientific">Pendulispora rubella</name>
    <dbReference type="NCBI Taxonomy" id="2741070"/>
    <lineage>
        <taxon>Bacteria</taxon>
        <taxon>Pseudomonadati</taxon>
        <taxon>Myxococcota</taxon>
        <taxon>Myxococcia</taxon>
        <taxon>Myxococcales</taxon>
        <taxon>Sorangiineae</taxon>
        <taxon>Pendulisporaceae</taxon>
        <taxon>Pendulispora</taxon>
    </lineage>
</organism>
<dbReference type="PANTHER" id="PTHR43155">
    <property type="entry name" value="CYCLIC DI-GMP PHOSPHODIESTERASE PA4108-RELATED"/>
    <property type="match status" value="1"/>
</dbReference>
<dbReference type="InterPro" id="IPR003018">
    <property type="entry name" value="GAF"/>
</dbReference>
<feature type="domain" description="HD-GYP" evidence="1">
    <location>
        <begin position="344"/>
        <end position="439"/>
    </location>
</feature>
<dbReference type="Gene3D" id="1.10.3210.10">
    <property type="entry name" value="Hypothetical protein af1432"/>
    <property type="match status" value="2"/>
</dbReference>
<dbReference type="Pfam" id="PF01590">
    <property type="entry name" value="GAF"/>
    <property type="match status" value="1"/>
</dbReference>
<dbReference type="PROSITE" id="PS51832">
    <property type="entry name" value="HD_GYP"/>
    <property type="match status" value="2"/>
</dbReference>
<dbReference type="Pfam" id="PF13487">
    <property type="entry name" value="HD_5"/>
    <property type="match status" value="1"/>
</dbReference>
<dbReference type="RefSeq" id="WP_394835318.1">
    <property type="nucleotide sequence ID" value="NZ_CP089929.1"/>
</dbReference>
<evidence type="ECO:0000259" key="1">
    <source>
        <dbReference type="PROSITE" id="PS51832"/>
    </source>
</evidence>
<sequence>MSYGDDGVPVTERMTGGAVADAAALVARLARAGDALRHDGRLPPHWVTSPHPLLLMVAQNSHIVLVAPAIVWDRGRDLLKPFSERFAQEGAMLVLMGHPRQGDFAQAMNKGLASIVSEDPSPDELHVAVFRALELLEAKVHAESRARSLRRYRYEVAELVDIARAMTTERDVNKLLSVVLEKSRFITGADAGSIYVVEGEEKNRRLRFKLTQNDSVHFDAREFVIPLSNRSIAGSAARSKKPINIADVYELPPGSPYGFDKSFDQKIGYLTKSMLTYPLISQRDEVIGVISLINKKKEPHKLLLSPEDFEEQVIPFDERSEELLGLLAAQAGVSLENTLLYDEIRLLFEGFVKASVEAIESRDPTTSGHSRRVADLTVELAKAVDKDSTGPYADAFFSREDLRELEYASLLHDFGKIGVRERVLVKAKKLFDEQLELIRARFDFVGRSIEADVLRRKVRALERGAKSSELSDLDRELSSRLGELEASFQSIVNANEPTVLAAGDFEKIEQLAHETYTDLRGDVRRLLADDEVISLSVKRGSLTPAEYDEIKSHVTHTFNFLSQIPWGKMFRRVPLIAGAHHERLNGTGYPNRLRAEEIPVQSKMMSIADIYDALTAADRPYKKAIPVDRAIDILEYGVKDGHLDAVLVRVFREARIWELCDPVPASLIFR</sequence>
<name>A0ABZ2L4K6_9BACT</name>
<evidence type="ECO:0000313" key="2">
    <source>
        <dbReference type="EMBL" id="WXB05672.1"/>
    </source>
</evidence>
<dbReference type="InterPro" id="IPR037522">
    <property type="entry name" value="HD_GYP_dom"/>
</dbReference>
<feature type="domain" description="HD-GYP" evidence="1">
    <location>
        <begin position="462"/>
        <end position="667"/>
    </location>
</feature>
<proteinExistence type="predicted"/>
<reference evidence="2" key="1">
    <citation type="submission" date="2021-12" db="EMBL/GenBank/DDBJ databases">
        <title>Discovery of the Pendulisporaceae a myxobacterial family with distinct sporulation behavior and unique specialized metabolism.</title>
        <authorList>
            <person name="Garcia R."/>
            <person name="Popoff A."/>
            <person name="Bader C.D."/>
            <person name="Loehr J."/>
            <person name="Walesch S."/>
            <person name="Walt C."/>
            <person name="Boldt J."/>
            <person name="Bunk B."/>
            <person name="Haeckl F.J.F.P.J."/>
            <person name="Gunesch A.P."/>
            <person name="Birkelbach J."/>
            <person name="Nuebel U."/>
            <person name="Pietschmann T."/>
            <person name="Bach T."/>
            <person name="Mueller R."/>
        </authorList>
    </citation>
    <scope>NUCLEOTIDE SEQUENCE</scope>
    <source>
        <strain evidence="2">MSr11367</strain>
    </source>
</reference>
<dbReference type="CDD" id="cd00077">
    <property type="entry name" value="HDc"/>
    <property type="match status" value="2"/>
</dbReference>
<dbReference type="InterPro" id="IPR003607">
    <property type="entry name" value="HD/PDEase_dom"/>
</dbReference>
<dbReference type="InterPro" id="IPR029016">
    <property type="entry name" value="GAF-like_dom_sf"/>
</dbReference>
<gene>
    <name evidence="2" type="ORF">LVJ94_00135</name>
</gene>
<accession>A0ABZ2L4K6</accession>
<dbReference type="EMBL" id="CP089983">
    <property type="protein sequence ID" value="WXB05672.1"/>
    <property type="molecule type" value="Genomic_DNA"/>
</dbReference>
<dbReference type="PANTHER" id="PTHR43155:SF2">
    <property type="entry name" value="CYCLIC DI-GMP PHOSPHODIESTERASE PA4108"/>
    <property type="match status" value="1"/>
</dbReference>
<dbReference type="Proteomes" id="UP001374803">
    <property type="component" value="Chromosome"/>
</dbReference>
<protein>
    <submittedName>
        <fullName evidence="2">GAF domain-containing protein</fullName>
    </submittedName>
</protein>